<feature type="chain" id="PRO_5046896308" evidence="3">
    <location>
        <begin position="23"/>
        <end position="1260"/>
    </location>
</feature>
<dbReference type="EMBL" id="JAEHFX010000004">
    <property type="protein sequence ID" value="MBK0403381.1"/>
    <property type="molecule type" value="Genomic_DNA"/>
</dbReference>
<comment type="caution">
    <text evidence="5">The sequence shown here is derived from an EMBL/GenBank/DDBJ whole genome shotgun (WGS) entry which is preliminary data.</text>
</comment>
<sequence>MKNKHFALFLNFCILIFAAGCAGLNPPPNYKSEVSNWKTLTPPDSLQIKHSVFLIGDVGAPKDKPREPSLQLMRKQLEVADSNSTAIFLGDNVYSYGLPEPGAYDRKISERRLNTQLDILKDYRGEKYMIPGNHDWAQGLKGGWAAVIRQERYVEEYLKDSAFVTGGDFYVPDGGCPGPYEVKIQDDVVIIALNSQWWLQYEDRPYGGSSGCNAVNETDVYIQIEDIIKKNQGNNILVVAHHPMFSDGVHGGYFTLLDHIFPVSIVHKWALIPLPVIGSIYPIARRFGGVTQDIFHPSYKAYIQNLLNIFEKYDNIIYAAGHEHNIQYYKHKNLHHIVSGSGCKVQHLRAKGDALFSHKEKGWAKVNYYNTGDVWVEFWEPRGDGNTGELMFRYPLYAKKTAAIAELDLPTRDFSDSSVTLPANPAYAAGNTRSFWLGLHYRDEWVTPVKMPLLNLTTEFGGLVPYKTGGGKQTKSLKLRNEAGQLYQLRSVNKDPAKALPGDLRETVIKDVVQDQISAQHPYGALIIPKLADAAGVLHTNPKLVFIPSDPALKRYIAEFSNTIAFLEEDPNEGHEDVASLGNAKNLVGTEKVLQRLRDDNDNRVNEQEFARARLFDMLVGDWDRHSGQWRWKEDKTEKARIFTPVPEDRDVAFFKTDGLIPYLITRKWAVRNIQNFGYDYGDYIGLNLSALNNDRTFLSSVTKEQWVAIANDMKNSISDAEIEEAVRALPPEVFPLSGPEIIAKLKSRRDLLPKVAADYYKVLSKEVDVVGTDKHEKFEVKRLDNQRTEVTVHKITKQGTERGIIYQRTFNTRETKEIRLYGLDGRDIFEVTGKVRKGILVRIIGGNDPDSITDVSKVKGMKDKTVVYDTEKDNVFAFGSETNDKTEPFKEVNVLDRDVYKIPYSAPKLFLGYNEDDKVYLGGGFVYRNYRFRKTPFASEQSLVANIAPATNAFNIRYTGEFKQVIKDKYDIGILAAYYGPQLLYNYFGIGNDTEFNQENDIEYYRVRFSRFLFSPTINSDVFSFFQVGIGPQIDLFKIDENSGPFVRQEAVSPEYSEAQATTEDFQQNRFLGWRGFGNLESVTNEINPRLGIRWLNNLSMNWQMEESGRRLTRYGSELVAYFSPTLPFQLTAAYRLGGAHNWGDYHFYQANTLGGTTNLRGYRRTRFAGRSAIYQNLELRVEMFNFNFYLFPGRIGVVGLYDMGRVFADTDTNRKLLSDLHTGYGGGMWLEVMKKLVVVGTYSKGEEGLFNLTFGFLY</sequence>
<organism evidence="5 6">
    <name type="scientific">Adhaeribacter terrigena</name>
    <dbReference type="NCBI Taxonomy" id="2793070"/>
    <lineage>
        <taxon>Bacteria</taxon>
        <taxon>Pseudomonadati</taxon>
        <taxon>Bacteroidota</taxon>
        <taxon>Cytophagia</taxon>
        <taxon>Cytophagales</taxon>
        <taxon>Hymenobacteraceae</taxon>
        <taxon>Adhaeribacter</taxon>
    </lineage>
</organism>
<dbReference type="PROSITE" id="PS51257">
    <property type="entry name" value="PROKAR_LIPOPROTEIN"/>
    <property type="match status" value="1"/>
</dbReference>
<evidence type="ECO:0000313" key="6">
    <source>
        <dbReference type="Proteomes" id="UP000644147"/>
    </source>
</evidence>
<feature type="signal peptide" evidence="3">
    <location>
        <begin position="1"/>
        <end position="22"/>
    </location>
</feature>
<evidence type="ECO:0000313" key="5">
    <source>
        <dbReference type="EMBL" id="MBK0403381.1"/>
    </source>
</evidence>
<keyword evidence="6" id="KW-1185">Reference proteome</keyword>
<evidence type="ECO:0000256" key="3">
    <source>
        <dbReference type="SAM" id="SignalP"/>
    </source>
</evidence>
<evidence type="ECO:0000259" key="4">
    <source>
        <dbReference type="Pfam" id="PF00149"/>
    </source>
</evidence>
<evidence type="ECO:0000256" key="2">
    <source>
        <dbReference type="ARBA" id="ARBA00022801"/>
    </source>
</evidence>
<feature type="domain" description="Calcineurin-like phosphoesterase" evidence="4">
    <location>
        <begin position="52"/>
        <end position="257"/>
    </location>
</feature>
<gene>
    <name evidence="5" type="ORF">I5M27_10320</name>
</gene>
<dbReference type="PANTHER" id="PTHR10161:SF14">
    <property type="entry name" value="TARTRATE-RESISTANT ACID PHOSPHATASE TYPE 5"/>
    <property type="match status" value="1"/>
</dbReference>
<dbReference type="RefSeq" id="WP_200506128.1">
    <property type="nucleotide sequence ID" value="NZ_JAEHFX010000004.1"/>
</dbReference>
<dbReference type="InterPro" id="IPR004843">
    <property type="entry name" value="Calcineurin-like_PHP"/>
</dbReference>
<dbReference type="SUPFAM" id="SSF56300">
    <property type="entry name" value="Metallo-dependent phosphatases"/>
    <property type="match status" value="1"/>
</dbReference>
<dbReference type="InterPro" id="IPR051558">
    <property type="entry name" value="Metallophosphoesterase_PAP"/>
</dbReference>
<dbReference type="Proteomes" id="UP000644147">
    <property type="component" value="Unassembled WGS sequence"/>
</dbReference>
<dbReference type="InterPro" id="IPR029052">
    <property type="entry name" value="Metallo-depent_PP-like"/>
</dbReference>
<dbReference type="PANTHER" id="PTHR10161">
    <property type="entry name" value="TARTRATE-RESISTANT ACID PHOSPHATASE TYPE 5"/>
    <property type="match status" value="1"/>
</dbReference>
<accession>A0ABS1C1V6</accession>
<evidence type="ECO:0000256" key="1">
    <source>
        <dbReference type="ARBA" id="ARBA00022729"/>
    </source>
</evidence>
<dbReference type="Pfam" id="PF00149">
    <property type="entry name" value="Metallophos"/>
    <property type="match status" value="1"/>
</dbReference>
<proteinExistence type="predicted"/>
<name>A0ABS1C1V6_9BACT</name>
<protein>
    <submittedName>
        <fullName evidence="5">Metallophosphoesterase</fullName>
    </submittedName>
</protein>
<dbReference type="Gene3D" id="2.40.160.50">
    <property type="entry name" value="membrane protein fhac: a member of the omp85/tpsb transporter family"/>
    <property type="match status" value="1"/>
</dbReference>
<keyword evidence="1 3" id="KW-0732">Signal</keyword>
<keyword evidence="2" id="KW-0378">Hydrolase</keyword>
<dbReference type="Gene3D" id="3.60.21.10">
    <property type="match status" value="2"/>
</dbReference>
<reference evidence="5 6" key="1">
    <citation type="submission" date="2020-12" db="EMBL/GenBank/DDBJ databases">
        <title>Bacterial novel species Adhaeribacter sp. BT258 isolated from soil.</title>
        <authorList>
            <person name="Jung H.-Y."/>
        </authorList>
    </citation>
    <scope>NUCLEOTIDE SEQUENCE [LARGE SCALE GENOMIC DNA]</scope>
    <source>
        <strain evidence="5 6">BT258</strain>
    </source>
</reference>